<feature type="domain" description="ABC transporter" evidence="11">
    <location>
        <begin position="554"/>
        <end position="797"/>
    </location>
</feature>
<dbReference type="SUPFAM" id="SSF90123">
    <property type="entry name" value="ABC transporter transmembrane region"/>
    <property type="match status" value="2"/>
</dbReference>
<keyword evidence="7 10" id="KW-1133">Transmembrane helix</keyword>
<keyword evidence="3" id="KW-0813">Transport</keyword>
<dbReference type="eggNOG" id="KOG0054">
    <property type="taxonomic scope" value="Eukaryota"/>
</dbReference>
<protein>
    <recommendedName>
        <fullName evidence="15">ABC transporter</fullName>
    </recommendedName>
</protein>
<dbReference type="FunFam" id="3.40.50.300:FF:000163">
    <property type="entry name" value="Multidrug resistance-associated protein member 4"/>
    <property type="match status" value="1"/>
</dbReference>
<dbReference type="EMBL" id="GL833123">
    <property type="protein sequence ID" value="EGB10614.1"/>
    <property type="molecule type" value="Genomic_DNA"/>
</dbReference>
<dbReference type="GeneID" id="20228023"/>
<feature type="domain" description="ABC transmembrane type-1" evidence="12">
    <location>
        <begin position="178"/>
        <end position="427"/>
    </location>
</feature>
<evidence type="ECO:0000313" key="13">
    <source>
        <dbReference type="EMBL" id="EGB10614.1"/>
    </source>
</evidence>
<dbReference type="InterPro" id="IPR003439">
    <property type="entry name" value="ABC_transporter-like_ATP-bd"/>
</dbReference>
<evidence type="ECO:0000256" key="1">
    <source>
        <dbReference type="ARBA" id="ARBA00004141"/>
    </source>
</evidence>
<evidence type="ECO:0000259" key="11">
    <source>
        <dbReference type="PROSITE" id="PS50893"/>
    </source>
</evidence>
<dbReference type="PROSITE" id="PS00211">
    <property type="entry name" value="ABC_TRANSPORTER_1"/>
    <property type="match status" value="1"/>
</dbReference>
<dbReference type="InterPro" id="IPR003593">
    <property type="entry name" value="AAA+_ATPase"/>
</dbReference>
<organism evidence="14">
    <name type="scientific">Aureococcus anophagefferens</name>
    <name type="common">Harmful bloom alga</name>
    <dbReference type="NCBI Taxonomy" id="44056"/>
    <lineage>
        <taxon>Eukaryota</taxon>
        <taxon>Sar</taxon>
        <taxon>Stramenopiles</taxon>
        <taxon>Ochrophyta</taxon>
        <taxon>Pelagophyceae</taxon>
        <taxon>Pelagomonadales</taxon>
        <taxon>Pelagomonadaceae</taxon>
        <taxon>Aureococcus</taxon>
    </lineage>
</organism>
<dbReference type="PANTHER" id="PTHR24223">
    <property type="entry name" value="ATP-BINDING CASSETTE SUB-FAMILY C"/>
    <property type="match status" value="1"/>
</dbReference>
<dbReference type="CDD" id="cd18580">
    <property type="entry name" value="ABC_6TM_ABCC_D2"/>
    <property type="match status" value="1"/>
</dbReference>
<dbReference type="PROSITE" id="PS50929">
    <property type="entry name" value="ABC_TM1F"/>
    <property type="match status" value="2"/>
</dbReference>
<gene>
    <name evidence="13" type="ORF">AURANDRAFT_70985</name>
</gene>
<dbReference type="InterPro" id="IPR044746">
    <property type="entry name" value="ABCC_6TM_D1"/>
</dbReference>
<dbReference type="GO" id="GO:0140359">
    <property type="term" value="F:ABC-type transporter activity"/>
    <property type="evidence" value="ECO:0007669"/>
    <property type="project" value="InterPro"/>
</dbReference>
<dbReference type="CDD" id="cd18579">
    <property type="entry name" value="ABC_6TM_ABCC_D1"/>
    <property type="match status" value="1"/>
</dbReference>
<feature type="transmembrane region" description="Helical" evidence="10">
    <location>
        <begin position="386"/>
        <end position="405"/>
    </location>
</feature>
<feature type="region of interest" description="Disordered" evidence="9">
    <location>
        <begin position="1"/>
        <end position="43"/>
    </location>
</feature>
<dbReference type="InterPro" id="IPR036640">
    <property type="entry name" value="ABC1_TM_sf"/>
</dbReference>
<evidence type="ECO:0000259" key="12">
    <source>
        <dbReference type="PROSITE" id="PS50929"/>
    </source>
</evidence>
<dbReference type="OrthoDB" id="6500128at2759"/>
<dbReference type="Gene3D" id="1.20.1560.10">
    <property type="entry name" value="ABC transporter type 1, transmembrane domain"/>
    <property type="match status" value="2"/>
</dbReference>
<dbReference type="InterPro" id="IPR027417">
    <property type="entry name" value="P-loop_NTPase"/>
</dbReference>
<dbReference type="InParanoid" id="F0Y203"/>
<dbReference type="Pfam" id="PF00005">
    <property type="entry name" value="ABC_tran"/>
    <property type="match status" value="2"/>
</dbReference>
<feature type="transmembrane region" description="Helical" evidence="10">
    <location>
        <begin position="975"/>
        <end position="997"/>
    </location>
</feature>
<dbReference type="GO" id="GO:0005524">
    <property type="term" value="F:ATP binding"/>
    <property type="evidence" value="ECO:0007669"/>
    <property type="project" value="UniProtKB-KW"/>
</dbReference>
<evidence type="ECO:0008006" key="15">
    <source>
        <dbReference type="Google" id="ProtNLM"/>
    </source>
</evidence>
<dbReference type="GO" id="GO:0016887">
    <property type="term" value="F:ATP hydrolysis activity"/>
    <property type="evidence" value="ECO:0007669"/>
    <property type="project" value="InterPro"/>
</dbReference>
<comment type="subcellular location">
    <subcellularLocation>
        <location evidence="1">Membrane</location>
        <topology evidence="1">Multi-pass membrane protein</topology>
    </subcellularLocation>
</comment>
<accession>F0Y203</accession>
<dbReference type="SUPFAM" id="SSF52540">
    <property type="entry name" value="P-loop containing nucleoside triphosphate hydrolases"/>
    <property type="match status" value="2"/>
</dbReference>
<feature type="transmembrane region" description="Helical" evidence="10">
    <location>
        <begin position="299"/>
        <end position="318"/>
    </location>
</feature>
<keyword evidence="4 10" id="KW-0812">Transmembrane</keyword>
<evidence type="ECO:0000256" key="10">
    <source>
        <dbReference type="SAM" id="Phobius"/>
    </source>
</evidence>
<name>F0Y203_AURAN</name>
<evidence type="ECO:0000256" key="2">
    <source>
        <dbReference type="ARBA" id="ARBA00009726"/>
    </source>
</evidence>
<dbReference type="InterPro" id="IPR011527">
    <property type="entry name" value="ABC1_TM_dom"/>
</dbReference>
<sequence length="1865" mass="201864">MSAAGSPAGSPRQQNNSNTGGSPAGSPRQPSSPMETKWEKARADSPELFKRSLSLEEAAQRTASPWDEASGLARLSFWFVRPLLCAWSRREPSADDLPSVPCRDEPAVVAKRVARAWRREAHAGADENRPEEDASLLRALGACFAPELADLGWWMALEYGCLFAQAALGAARESDAALVGPLVEWLARTHRPTYEGVVLGAALALTSLLQGVSHHAAFYVGMRGGWNARMGVVIRVLHDKLLKASSAEVRRLGAGYVVSLVASDVMRFDAVSTFLWAPVLSVVAVAAVVAMVAAAVGPLAAIAGCFVVLASVAVQIRLGGELKHVRKRAAARTDARVRLVNELLGGVVAVKASCWERPFARVVGGLRKLEAVEIYASQRLKAVNSALFFSTTALAGLATFGVYVFGPNVGRDEGLTVGAASTVVASLAVLRLIVGKHLARFTSLAPEAYVAVRRMEAFLKCRVVVHKSGWRRGGFALAETGDRRKPWGEVDRRKRGEGDFSDEINILVHLDHAAFVRPSEAARAEHSKIAATIENRTRSRRDTDDDLEMLEAELEHERLRETQNLYWTPESAAVSNLTLDVRRFEVLMLSGPVGCGKSSFLEALLGELDLVHGTATAKAGALVAYAPQTPTILAATLRENVLFGERFEERAYVDALRAADLELDVDQLPRGDQTLLGERGVNLSGGQMARVNLARAVYVARFACFHMKNAYGQPPPVVVLLDDVLAAVDARVQRTLVANLKGLAVECGCGVVLATHQKQLLGSADRVVYLNANGRSPDAHELYVGSQDHYPEASRRASEAQALEDALVLARGTYTCSGVACGPDGRVALDGDALEQISCGSGPGALRDYDDLAQVACVGQLSPASAYRTIRDVKIEIVTDVGLTDALEEAGDDDGSVDSHASKHEASDLVVAEDQRAGRVRTSTWRVYAGAAGAPAVAGVAVLFVVAQVALMAADYAVLRWAEADRDDQRETTHVASYGAATAVVVTASLVGAVAFFRSTSRASTRLHDGALQGSKRERNSQLQRLLSRPFSTRALAALFDAPLWFFHANPVGRILNRFSADVAQVDEQLAVALFDFAQYGLMMVGAVAAAVAAAPFVLAVAPAVYLAFRAVKAEVVTSMTVLKRLDGVCKSPVFSAFSGTLHGLVTTRAYPHAGKRAAEELDAALATSARAWYWWLICNRYLGFHLDFLCSLFLAAVVVLAVLLRRSVAPELLALALLYGVQLSGNFQYMIRQHALAETYMTSVERLAHYRDGLDSEVRDGPRSFNDDDDDPWPRTGAVVFENVSCRYRHDLPLVLSQVNVRLDAGSKVGVVGRTGSGKSSFLLAIPRLNEVSEGRVLVDGVDAASVPLHVLRRAMAIIPQEPTLFSGTTRFNLDPFDEASEDACYAALRKARLLTAKHDPLDVLRRPVGEGGGDWSVGERQLLCLARALLLKRRIVSIDEATANVDLDTDRVIQTTLKTAFPGSTVIVVAHRLQTVFSIARRGLDDSPAAPPAIAFRLADGSRFTVEAGDEAAYARFVERPVLCEYAGGVDSDLASLATTNSARYLFRLWPQILNRLLYFTEVGVRNFLWIGELPPSLGRATSPECLASRSMRLFQSRQPRRRLGITASFYDGENRSPARNATGVDVSRVSNHMLKVPAALATLRHPTVAGVALLDLDAIAPVPWSAPDDLRAAHRGAFDVVFPSSKRLGPSFPCWRVKSSHFYARDAPFSLAFFSTWFANRCSFKDQYSLWHTLLSAAAAAGCVPYDGDIYESYEYWEAVYVEKRYGDGAYPAGLNLTCERIRRFCPTFPVDLGARACAPTGLLAAFHHHTVDAVRRFPLAGGADLVVVDPRIPGVDKRTRLSNRDFLARLGVLGRDDWPAV</sequence>
<feature type="domain" description="ABC transporter" evidence="11">
    <location>
        <begin position="1280"/>
        <end position="1519"/>
    </location>
</feature>
<keyword evidence="6" id="KW-0067">ATP-binding</keyword>
<evidence type="ECO:0000256" key="4">
    <source>
        <dbReference type="ARBA" id="ARBA00022692"/>
    </source>
</evidence>
<evidence type="ECO:0000256" key="8">
    <source>
        <dbReference type="ARBA" id="ARBA00023136"/>
    </source>
</evidence>
<evidence type="ECO:0000256" key="9">
    <source>
        <dbReference type="SAM" id="MobiDB-lite"/>
    </source>
</evidence>
<evidence type="ECO:0000313" key="14">
    <source>
        <dbReference type="Proteomes" id="UP000002729"/>
    </source>
</evidence>
<dbReference type="SMART" id="SM00382">
    <property type="entry name" value="AAA"/>
    <property type="match status" value="2"/>
</dbReference>
<evidence type="ECO:0000256" key="3">
    <source>
        <dbReference type="ARBA" id="ARBA00022448"/>
    </source>
</evidence>
<keyword evidence="14" id="KW-1185">Reference proteome</keyword>
<feature type="transmembrane region" description="Helical" evidence="10">
    <location>
        <begin position="417"/>
        <end position="434"/>
    </location>
</feature>
<feature type="transmembrane region" description="Helical" evidence="10">
    <location>
        <begin position="274"/>
        <end position="293"/>
    </location>
</feature>
<reference evidence="13 14" key="1">
    <citation type="journal article" date="2011" name="Proc. Natl. Acad. Sci. U.S.A.">
        <title>Niche of harmful alga Aureococcus anophagefferens revealed through ecogenomics.</title>
        <authorList>
            <person name="Gobler C.J."/>
            <person name="Berry D.L."/>
            <person name="Dyhrman S.T."/>
            <person name="Wilhelm S.W."/>
            <person name="Salamov A."/>
            <person name="Lobanov A.V."/>
            <person name="Zhang Y."/>
            <person name="Collier J.L."/>
            <person name="Wurch L.L."/>
            <person name="Kustka A.B."/>
            <person name="Dill B.D."/>
            <person name="Shah M."/>
            <person name="VerBerkmoes N.C."/>
            <person name="Kuo A."/>
            <person name="Terry A."/>
            <person name="Pangilinan J."/>
            <person name="Lindquist E.A."/>
            <person name="Lucas S."/>
            <person name="Paulsen I.T."/>
            <person name="Hattenrath-Lehmann T.K."/>
            <person name="Talmage S.C."/>
            <person name="Walker E.A."/>
            <person name="Koch F."/>
            <person name="Burson A.M."/>
            <person name="Marcoval M.A."/>
            <person name="Tang Y.Z."/>
            <person name="Lecleir G.R."/>
            <person name="Coyne K.J."/>
            <person name="Berg G.M."/>
            <person name="Bertrand E.M."/>
            <person name="Saito M.A."/>
            <person name="Gladyshev V.N."/>
            <person name="Grigoriev I.V."/>
        </authorList>
    </citation>
    <scope>NUCLEOTIDE SEQUENCE [LARGE SCALE GENOMIC DNA]</scope>
    <source>
        <strain evidence="14">CCMP 1984</strain>
    </source>
</reference>
<dbReference type="Pfam" id="PF00664">
    <property type="entry name" value="ABC_membrane"/>
    <property type="match status" value="2"/>
</dbReference>
<dbReference type="InterPro" id="IPR044726">
    <property type="entry name" value="ABCC_6TM_D2"/>
</dbReference>
<dbReference type="RefSeq" id="XP_009034218.1">
    <property type="nucleotide sequence ID" value="XM_009035970.1"/>
</dbReference>
<dbReference type="KEGG" id="aaf:AURANDRAFT_70985"/>
<feature type="transmembrane region" description="Helical" evidence="10">
    <location>
        <begin position="1082"/>
        <end position="1109"/>
    </location>
</feature>
<feature type="transmembrane region" description="Helical" evidence="10">
    <location>
        <begin position="927"/>
        <end position="951"/>
    </location>
</feature>
<comment type="similarity">
    <text evidence="2">Belongs to the ABC transporter superfamily. ABCC family. Conjugate transporter (TC 3.A.1.208) subfamily.</text>
</comment>
<feature type="transmembrane region" description="Helical" evidence="10">
    <location>
        <begin position="1183"/>
        <end position="1206"/>
    </location>
</feature>
<proteinExistence type="inferred from homology"/>
<dbReference type="Proteomes" id="UP000002729">
    <property type="component" value="Unassembled WGS sequence"/>
</dbReference>
<evidence type="ECO:0000256" key="6">
    <source>
        <dbReference type="ARBA" id="ARBA00022840"/>
    </source>
</evidence>
<dbReference type="PANTHER" id="PTHR24223:SF456">
    <property type="entry name" value="MULTIDRUG RESISTANCE-ASSOCIATED PROTEIN LETHAL(2)03659"/>
    <property type="match status" value="1"/>
</dbReference>
<keyword evidence="8 10" id="KW-0472">Membrane</keyword>
<keyword evidence="5" id="KW-0547">Nucleotide-binding</keyword>
<evidence type="ECO:0000256" key="5">
    <source>
        <dbReference type="ARBA" id="ARBA00022741"/>
    </source>
</evidence>
<dbReference type="FunCoup" id="F0Y203">
    <property type="interactions" value="3"/>
</dbReference>
<dbReference type="GO" id="GO:0016020">
    <property type="term" value="C:membrane"/>
    <property type="evidence" value="ECO:0007669"/>
    <property type="project" value="UniProtKB-SubCell"/>
</dbReference>
<dbReference type="Gene3D" id="3.40.50.300">
    <property type="entry name" value="P-loop containing nucleotide triphosphate hydrolases"/>
    <property type="match status" value="2"/>
</dbReference>
<dbReference type="InterPro" id="IPR017871">
    <property type="entry name" value="ABC_transporter-like_CS"/>
</dbReference>
<evidence type="ECO:0000256" key="7">
    <source>
        <dbReference type="ARBA" id="ARBA00022989"/>
    </source>
</evidence>
<feature type="domain" description="ABC transmembrane type-1" evidence="12">
    <location>
        <begin position="1034"/>
        <end position="1234"/>
    </location>
</feature>
<feature type="compositionally biased region" description="Polar residues" evidence="9">
    <location>
        <begin position="11"/>
        <end position="21"/>
    </location>
</feature>
<dbReference type="InterPro" id="IPR050173">
    <property type="entry name" value="ABC_transporter_C-like"/>
</dbReference>
<dbReference type="PROSITE" id="PS50893">
    <property type="entry name" value="ABC_TRANSPORTER_2"/>
    <property type="match status" value="2"/>
</dbReference>